<sequence>MQTLFFIQDTANEKGIKILRKYDYQVKVYPGLQVSFESMLYIVSRLYLDLDKDGQCVELIEQ</sequence>
<dbReference type="RefSeq" id="WP_106932266.1">
    <property type="nucleotide sequence ID" value="NZ_PYFT01000001.1"/>
</dbReference>
<dbReference type="EMBL" id="PYFT01000001">
    <property type="protein sequence ID" value="PSR56088.1"/>
    <property type="molecule type" value="Genomic_DNA"/>
</dbReference>
<reference evidence="1 2" key="1">
    <citation type="submission" date="2018-03" db="EMBL/GenBank/DDBJ databases">
        <title>Adhaeribacter sp. HMF7605 Genome sequencing and assembly.</title>
        <authorList>
            <person name="Kang H."/>
            <person name="Kang J."/>
            <person name="Cha I."/>
            <person name="Kim H."/>
            <person name="Joh K."/>
        </authorList>
    </citation>
    <scope>NUCLEOTIDE SEQUENCE [LARGE SCALE GENOMIC DNA]</scope>
    <source>
        <strain evidence="1 2">HMF7605</strain>
    </source>
</reference>
<dbReference type="AlphaFoldDB" id="A0A2T2YKQ7"/>
<keyword evidence="2" id="KW-1185">Reference proteome</keyword>
<proteinExistence type="predicted"/>
<organism evidence="1 2">
    <name type="scientific">Adhaeribacter arboris</name>
    <dbReference type="NCBI Taxonomy" id="2072846"/>
    <lineage>
        <taxon>Bacteria</taxon>
        <taxon>Pseudomonadati</taxon>
        <taxon>Bacteroidota</taxon>
        <taxon>Cytophagia</taxon>
        <taxon>Cytophagales</taxon>
        <taxon>Hymenobacteraceae</taxon>
        <taxon>Adhaeribacter</taxon>
    </lineage>
</organism>
<dbReference type="Proteomes" id="UP000240357">
    <property type="component" value="Unassembled WGS sequence"/>
</dbReference>
<protein>
    <submittedName>
        <fullName evidence="1">Uncharacterized protein</fullName>
    </submittedName>
</protein>
<accession>A0A2T2YKQ7</accession>
<comment type="caution">
    <text evidence="1">The sequence shown here is derived from an EMBL/GenBank/DDBJ whole genome shotgun (WGS) entry which is preliminary data.</text>
</comment>
<gene>
    <name evidence="1" type="ORF">AHMF7605_22580</name>
</gene>
<evidence type="ECO:0000313" key="1">
    <source>
        <dbReference type="EMBL" id="PSR56088.1"/>
    </source>
</evidence>
<evidence type="ECO:0000313" key="2">
    <source>
        <dbReference type="Proteomes" id="UP000240357"/>
    </source>
</evidence>
<name>A0A2T2YKQ7_9BACT</name>